<sequence>MYWESCALIIVSVGSIGPQILGTLFNWGLLGVLNMQVYLYAVSFPRDPLFFKCMVYILLVYEWIETGLITASFFRVYLYNYGNPEAVIGFEYTWFAVPVMGAIVSAVVQIFFAWRIYILSKLKLLAGGIILLSLLQSGAGLAGGAKLDRLPAIDATRLAEPELITWLVTSGVVDLVIAISMTILLISSKTGIKSTGAMIDRIVRMGIETGKLTATLAIVCAIVANVPPVNQTLVFECMALVLVKLYANTLLTNLNSRTLVMRSSSAEESFSVNRLELQVRTETSITDFERSSGGRALKGSATFGSKGLEDEDVHSDHSHTRPQAGIRVHKEIVCDNIYQQTSI</sequence>
<keyword evidence="4" id="KW-1185">Reference proteome</keyword>
<proteinExistence type="predicted"/>
<dbReference type="Proteomes" id="UP000006352">
    <property type="component" value="Unassembled WGS sequence"/>
</dbReference>
<dbReference type="PANTHER" id="PTHR40465:SF1">
    <property type="entry name" value="DUF6534 DOMAIN-CONTAINING PROTEIN"/>
    <property type="match status" value="1"/>
</dbReference>
<accession>J4HUI4</accession>
<dbReference type="GeneID" id="24095078"/>
<feature type="transmembrane region" description="Helical" evidence="1">
    <location>
        <begin position="94"/>
        <end position="117"/>
    </location>
</feature>
<feature type="transmembrane region" description="Helical" evidence="1">
    <location>
        <begin position="20"/>
        <end position="41"/>
    </location>
</feature>
<feature type="transmembrane region" description="Helical" evidence="1">
    <location>
        <begin position="209"/>
        <end position="227"/>
    </location>
</feature>
<dbReference type="OrthoDB" id="2953893at2759"/>
<dbReference type="PANTHER" id="PTHR40465">
    <property type="entry name" value="CHROMOSOME 1, WHOLE GENOME SHOTGUN SEQUENCE"/>
    <property type="match status" value="1"/>
</dbReference>
<evidence type="ECO:0000256" key="1">
    <source>
        <dbReference type="SAM" id="Phobius"/>
    </source>
</evidence>
<dbReference type="Pfam" id="PF20152">
    <property type="entry name" value="DUF6534"/>
    <property type="match status" value="1"/>
</dbReference>
<name>J4HUI4_9APHY</name>
<keyword evidence="1" id="KW-1133">Transmembrane helix</keyword>
<dbReference type="InParanoid" id="J4HUI4"/>
<dbReference type="STRING" id="599839.J4HUI4"/>
<organism evidence="3 4">
    <name type="scientific">Fibroporia radiculosa</name>
    <dbReference type="NCBI Taxonomy" id="599839"/>
    <lineage>
        <taxon>Eukaryota</taxon>
        <taxon>Fungi</taxon>
        <taxon>Dikarya</taxon>
        <taxon>Basidiomycota</taxon>
        <taxon>Agaricomycotina</taxon>
        <taxon>Agaricomycetes</taxon>
        <taxon>Polyporales</taxon>
        <taxon>Fibroporiaceae</taxon>
        <taxon>Fibroporia</taxon>
    </lineage>
</organism>
<evidence type="ECO:0000313" key="4">
    <source>
        <dbReference type="Proteomes" id="UP000006352"/>
    </source>
</evidence>
<protein>
    <recommendedName>
        <fullName evidence="2">DUF6534 domain-containing protein</fullName>
    </recommendedName>
</protein>
<dbReference type="HOGENOM" id="CLU_046025_2_1_1"/>
<dbReference type="EMBL" id="HE796969">
    <property type="protein sequence ID" value="CCM00167.1"/>
    <property type="molecule type" value="Genomic_DNA"/>
</dbReference>
<dbReference type="AlphaFoldDB" id="J4HUI4"/>
<evidence type="ECO:0000313" key="3">
    <source>
        <dbReference type="EMBL" id="CCM00167.1"/>
    </source>
</evidence>
<evidence type="ECO:0000259" key="2">
    <source>
        <dbReference type="Pfam" id="PF20152"/>
    </source>
</evidence>
<keyword evidence="1" id="KW-0472">Membrane</keyword>
<gene>
    <name evidence="3" type="ORF">FIBRA_02195</name>
</gene>
<feature type="transmembrane region" description="Helical" evidence="1">
    <location>
        <begin position="124"/>
        <end position="143"/>
    </location>
</feature>
<reference evidence="3 4" key="1">
    <citation type="journal article" date="2012" name="Appl. Environ. Microbiol.">
        <title>Short-read sequencing for genomic analysis of the brown rot fungus Fibroporia radiculosa.</title>
        <authorList>
            <person name="Tang J.D."/>
            <person name="Perkins A.D."/>
            <person name="Sonstegard T.S."/>
            <person name="Schroeder S.G."/>
            <person name="Burgess S.C."/>
            <person name="Diehl S.V."/>
        </authorList>
    </citation>
    <scope>NUCLEOTIDE SEQUENCE [LARGE SCALE GENOMIC DNA]</scope>
    <source>
        <strain evidence="3 4">TFFH 294</strain>
    </source>
</reference>
<feature type="domain" description="DUF6534" evidence="2">
    <location>
        <begin position="172"/>
        <end position="257"/>
    </location>
</feature>
<dbReference type="RefSeq" id="XP_012179450.1">
    <property type="nucleotide sequence ID" value="XM_012324060.1"/>
</dbReference>
<keyword evidence="1" id="KW-0812">Transmembrane</keyword>
<feature type="transmembrane region" description="Helical" evidence="1">
    <location>
        <begin position="233"/>
        <end position="254"/>
    </location>
</feature>
<feature type="transmembrane region" description="Helical" evidence="1">
    <location>
        <begin position="163"/>
        <end position="188"/>
    </location>
</feature>
<dbReference type="InterPro" id="IPR045339">
    <property type="entry name" value="DUF6534"/>
</dbReference>
<feature type="transmembrane region" description="Helical" evidence="1">
    <location>
        <begin position="53"/>
        <end position="74"/>
    </location>
</feature>